<comment type="caution">
    <text evidence="1">The sequence shown here is derived from an EMBL/GenBank/DDBJ whole genome shotgun (WGS) entry which is preliminary data.</text>
</comment>
<proteinExistence type="predicted"/>
<dbReference type="SUPFAM" id="SSF49478">
    <property type="entry name" value="Cna protein B-type domain"/>
    <property type="match status" value="1"/>
</dbReference>
<dbReference type="Gene3D" id="2.60.40.10">
    <property type="entry name" value="Immunoglobulins"/>
    <property type="match status" value="2"/>
</dbReference>
<sequence>MKVRGIDLRSSSWARISAAIRNACVISLLLGATGCGGGGSSGAVTSSPPISINDPVNGFTTTETSINVTGFVSRPDGSLPTGTVYWTNGSSSGSSPVTCGALCCLIVCVGSWQATVPLTVGSNTISATFESASTSVTGTRILAFAVSGKAYMQGTIAALTSPDVMVSRTDPASSTLYGAYLDASGNYTFTGLLAGSYTINPYLPLPGSPTCLTFTPASRTVSVSTTDITGQDFAATTASPCYSIQGQVTYNSVGVGVSGISVYIQNAAGQSTYRTTDLSGVYQFNYLAPGSYTIAPLSCTFAGCITFSPASLTVFIVNTSVTGQNFVVLY</sequence>
<reference evidence="1" key="1">
    <citation type="submission" date="2016-10" db="EMBL/GenBank/DDBJ databases">
        <title>Sequence of Gallionella enrichment culture.</title>
        <authorList>
            <person name="Poehlein A."/>
            <person name="Muehling M."/>
            <person name="Daniel R."/>
        </authorList>
    </citation>
    <scope>NUCLEOTIDE SEQUENCE</scope>
</reference>
<dbReference type="PROSITE" id="PS51257">
    <property type="entry name" value="PROKAR_LIPOPROTEIN"/>
    <property type="match status" value="1"/>
</dbReference>
<protein>
    <submittedName>
        <fullName evidence="1">Cna protein B-type domain protein</fullName>
    </submittedName>
</protein>
<evidence type="ECO:0000313" key="1">
    <source>
        <dbReference type="EMBL" id="OIR05504.1"/>
    </source>
</evidence>
<name>A0A1J5SNB5_9ZZZZ</name>
<dbReference type="AlphaFoldDB" id="A0A1J5SNB5"/>
<organism evidence="1">
    <name type="scientific">mine drainage metagenome</name>
    <dbReference type="NCBI Taxonomy" id="410659"/>
    <lineage>
        <taxon>unclassified sequences</taxon>
        <taxon>metagenomes</taxon>
        <taxon>ecological metagenomes</taxon>
    </lineage>
</organism>
<dbReference type="SUPFAM" id="SSF49452">
    <property type="entry name" value="Starch-binding domain-like"/>
    <property type="match status" value="1"/>
</dbReference>
<dbReference type="InterPro" id="IPR013784">
    <property type="entry name" value="Carb-bd-like_fold"/>
</dbReference>
<dbReference type="EMBL" id="MLJW01000049">
    <property type="protein sequence ID" value="OIR05504.1"/>
    <property type="molecule type" value="Genomic_DNA"/>
</dbReference>
<dbReference type="InterPro" id="IPR013783">
    <property type="entry name" value="Ig-like_fold"/>
</dbReference>
<accession>A0A1J5SNB5</accession>
<dbReference type="GO" id="GO:0030246">
    <property type="term" value="F:carbohydrate binding"/>
    <property type="evidence" value="ECO:0007669"/>
    <property type="project" value="InterPro"/>
</dbReference>
<gene>
    <name evidence="1" type="ORF">GALL_122470</name>
</gene>